<dbReference type="GO" id="GO:0070475">
    <property type="term" value="P:rRNA base methylation"/>
    <property type="evidence" value="ECO:0007669"/>
    <property type="project" value="UniProtKB-UniRule"/>
</dbReference>
<dbReference type="GO" id="GO:0071424">
    <property type="term" value="F:rRNA (cytosine-N4-)-methyltransferase activity"/>
    <property type="evidence" value="ECO:0007669"/>
    <property type="project" value="UniProtKB-UniRule"/>
</dbReference>
<feature type="binding site" evidence="6">
    <location>
        <position position="124"/>
    </location>
    <ligand>
        <name>S-adenosyl-L-methionine</name>
        <dbReference type="ChEBI" id="CHEBI:59789"/>
    </ligand>
</feature>
<feature type="region of interest" description="Disordered" evidence="7">
    <location>
        <begin position="1"/>
        <end position="21"/>
    </location>
</feature>
<dbReference type="OrthoDB" id="9806637at2"/>
<evidence type="ECO:0000256" key="2">
    <source>
        <dbReference type="ARBA" id="ARBA00022552"/>
    </source>
</evidence>
<dbReference type="Gene3D" id="3.40.50.150">
    <property type="entry name" value="Vaccinia Virus protein VP39"/>
    <property type="match status" value="1"/>
</dbReference>
<feature type="binding site" evidence="6">
    <location>
        <position position="103"/>
    </location>
    <ligand>
        <name>S-adenosyl-L-methionine</name>
        <dbReference type="ChEBI" id="CHEBI:59789"/>
    </ligand>
</feature>
<evidence type="ECO:0000256" key="4">
    <source>
        <dbReference type="ARBA" id="ARBA00022679"/>
    </source>
</evidence>
<dbReference type="RefSeq" id="WP_138325595.1">
    <property type="nucleotide sequence ID" value="NZ_VCDI01000002.1"/>
</dbReference>
<comment type="catalytic activity">
    <reaction evidence="6">
        <text>cytidine(1402) in 16S rRNA + S-adenosyl-L-methionine = N(4)-methylcytidine(1402) in 16S rRNA + S-adenosyl-L-homocysteine + H(+)</text>
        <dbReference type="Rhea" id="RHEA:42928"/>
        <dbReference type="Rhea" id="RHEA-COMP:10286"/>
        <dbReference type="Rhea" id="RHEA-COMP:10287"/>
        <dbReference type="ChEBI" id="CHEBI:15378"/>
        <dbReference type="ChEBI" id="CHEBI:57856"/>
        <dbReference type="ChEBI" id="CHEBI:59789"/>
        <dbReference type="ChEBI" id="CHEBI:74506"/>
        <dbReference type="ChEBI" id="CHEBI:82748"/>
        <dbReference type="EC" id="2.1.1.199"/>
    </reaction>
</comment>
<dbReference type="Pfam" id="PF01795">
    <property type="entry name" value="Methyltransf_5"/>
    <property type="match status" value="1"/>
</dbReference>
<gene>
    <name evidence="6 8" type="primary">rsmH</name>
    <name evidence="8" type="ORF">FE263_09070</name>
</gene>
<comment type="similarity">
    <text evidence="1 6">Belongs to the methyltransferase superfamily. RsmH family.</text>
</comment>
<dbReference type="Gene3D" id="1.10.150.170">
    <property type="entry name" value="Putative methyltransferase TM0872, insert domain"/>
    <property type="match status" value="1"/>
</dbReference>
<evidence type="ECO:0000256" key="3">
    <source>
        <dbReference type="ARBA" id="ARBA00022603"/>
    </source>
</evidence>
<dbReference type="InterPro" id="IPR002903">
    <property type="entry name" value="RsmH"/>
</dbReference>
<dbReference type="PIRSF" id="PIRSF004486">
    <property type="entry name" value="MraW"/>
    <property type="match status" value="1"/>
</dbReference>
<keyword evidence="6" id="KW-0963">Cytoplasm</keyword>
<feature type="region of interest" description="Disordered" evidence="7">
    <location>
        <begin position="282"/>
        <end position="362"/>
    </location>
</feature>
<comment type="subcellular location">
    <subcellularLocation>
        <location evidence="6">Cytoplasm</location>
    </subcellularLocation>
</comment>
<keyword evidence="5 6" id="KW-0949">S-adenosyl-L-methionine</keyword>
<protein>
    <recommendedName>
        <fullName evidence="6">Ribosomal RNA small subunit methyltransferase H</fullName>
        <ecNumber evidence="6">2.1.1.199</ecNumber>
    </recommendedName>
    <alternativeName>
        <fullName evidence="6">16S rRNA m(4)C1402 methyltransferase</fullName>
    </alternativeName>
    <alternativeName>
        <fullName evidence="6">rRNA (cytosine-N(4)-)-methyltransferase RsmH</fullName>
    </alternativeName>
</protein>
<evidence type="ECO:0000256" key="5">
    <source>
        <dbReference type="ARBA" id="ARBA00022691"/>
    </source>
</evidence>
<feature type="compositionally biased region" description="Low complexity" evidence="7">
    <location>
        <begin position="9"/>
        <end position="21"/>
    </location>
</feature>
<evidence type="ECO:0000313" key="9">
    <source>
        <dbReference type="Proteomes" id="UP000305654"/>
    </source>
</evidence>
<evidence type="ECO:0000256" key="1">
    <source>
        <dbReference type="ARBA" id="ARBA00010396"/>
    </source>
</evidence>
<dbReference type="EC" id="2.1.1.199" evidence="6"/>
<evidence type="ECO:0000256" key="6">
    <source>
        <dbReference type="HAMAP-Rule" id="MF_01007"/>
    </source>
</evidence>
<comment type="function">
    <text evidence="6">Specifically methylates the N4 position of cytidine in position 1402 (C1402) of 16S rRNA.</text>
</comment>
<dbReference type="SUPFAM" id="SSF81799">
    <property type="entry name" value="Putative methyltransferase TM0872, insert domain"/>
    <property type="match status" value="1"/>
</dbReference>
<keyword evidence="9" id="KW-1185">Reference proteome</keyword>
<proteinExistence type="inferred from homology"/>
<reference evidence="8 9" key="1">
    <citation type="submission" date="2019-05" db="EMBL/GenBank/DDBJ databases">
        <authorList>
            <person name="Pankratov T."/>
            <person name="Grouzdev D."/>
        </authorList>
    </citation>
    <scope>NUCLEOTIDE SEQUENCE [LARGE SCALE GENOMIC DNA]</scope>
    <source>
        <strain evidence="8 9">KEBCLARHB70R</strain>
    </source>
</reference>
<dbReference type="GO" id="GO:0005737">
    <property type="term" value="C:cytoplasm"/>
    <property type="evidence" value="ECO:0007669"/>
    <property type="project" value="UniProtKB-SubCell"/>
</dbReference>
<dbReference type="InterPro" id="IPR029063">
    <property type="entry name" value="SAM-dependent_MTases_sf"/>
</dbReference>
<dbReference type="NCBIfam" id="TIGR00006">
    <property type="entry name" value="16S rRNA (cytosine(1402)-N(4))-methyltransferase RsmH"/>
    <property type="match status" value="1"/>
</dbReference>
<dbReference type="PANTHER" id="PTHR11265:SF0">
    <property type="entry name" value="12S RRNA N4-METHYLCYTIDINE METHYLTRANSFERASE"/>
    <property type="match status" value="1"/>
</dbReference>
<dbReference type="SUPFAM" id="SSF53335">
    <property type="entry name" value="S-adenosyl-L-methionine-dependent methyltransferases"/>
    <property type="match status" value="1"/>
</dbReference>
<dbReference type="PANTHER" id="PTHR11265">
    <property type="entry name" value="S-ADENOSYL-METHYLTRANSFERASE MRAW"/>
    <property type="match status" value="1"/>
</dbReference>
<keyword evidence="4 6" id="KW-0808">Transferase</keyword>
<accession>A0A5R9J7E2</accession>
<dbReference type="InterPro" id="IPR023397">
    <property type="entry name" value="SAM-dep_MeTrfase_MraW_recog"/>
</dbReference>
<keyword evidence="2 6" id="KW-0698">rRNA processing</keyword>
<sequence length="362" mass="38788">MNARRIRDTSTTSETGAAGTAIGHAPVMLPEVLDMLSPRDGGVYLDGTFGGGGYARGILASARCTLWAIDRDPQAIERGASLMQELTGGDEHDSRLHLIEGSFGSMMALLAERGVQRLDGVVLDLGVSSFQLDDPARGFSFRADGPLDMRMSRHGQSAADLVRTLPEAELADTLYTLGEERLSRRVARAIVAARAQAPIETTLQLATIIRSVVPPDRKGRIDPATRSFQALRLRVNDELGEIERGLAQAAELLAPGGRLVVVAFHSLEDRIVKRFMVEAAGRLPSPSRHDPRGLDAKITPPRYRLLSRGAARPGEGEESTNRRARSARLRGLERLDGTGPTSTAPAAPTTSEAPTLSAGSHP</sequence>
<evidence type="ECO:0000256" key="7">
    <source>
        <dbReference type="SAM" id="MobiDB-lite"/>
    </source>
</evidence>
<comment type="caution">
    <text evidence="8">The sequence shown here is derived from an EMBL/GenBank/DDBJ whole genome shotgun (WGS) entry which is preliminary data.</text>
</comment>
<dbReference type="Proteomes" id="UP000305654">
    <property type="component" value="Unassembled WGS sequence"/>
</dbReference>
<dbReference type="HAMAP" id="MF_01007">
    <property type="entry name" value="16SrRNA_methyltr_H"/>
    <property type="match status" value="1"/>
</dbReference>
<feature type="binding site" evidence="6">
    <location>
        <position position="70"/>
    </location>
    <ligand>
        <name>S-adenosyl-L-methionine</name>
        <dbReference type="ChEBI" id="CHEBI:59789"/>
    </ligand>
</feature>
<organism evidence="8 9">
    <name type="scientific">Lichenicoccus roseus</name>
    <dbReference type="NCBI Taxonomy" id="2683649"/>
    <lineage>
        <taxon>Bacteria</taxon>
        <taxon>Pseudomonadati</taxon>
        <taxon>Pseudomonadota</taxon>
        <taxon>Alphaproteobacteria</taxon>
        <taxon>Acetobacterales</taxon>
        <taxon>Acetobacteraceae</taxon>
        <taxon>Lichenicoccus</taxon>
    </lineage>
</organism>
<feature type="binding site" evidence="6">
    <location>
        <begin position="52"/>
        <end position="54"/>
    </location>
    <ligand>
        <name>S-adenosyl-L-methionine</name>
        <dbReference type="ChEBI" id="CHEBI:59789"/>
    </ligand>
</feature>
<dbReference type="AlphaFoldDB" id="A0A5R9J7E2"/>
<keyword evidence="3 6" id="KW-0489">Methyltransferase</keyword>
<feature type="binding site" evidence="6">
    <location>
        <position position="131"/>
    </location>
    <ligand>
        <name>S-adenosyl-L-methionine</name>
        <dbReference type="ChEBI" id="CHEBI:59789"/>
    </ligand>
</feature>
<name>A0A5R9J7E2_9PROT</name>
<feature type="compositionally biased region" description="Low complexity" evidence="7">
    <location>
        <begin position="340"/>
        <end position="362"/>
    </location>
</feature>
<dbReference type="EMBL" id="VCDI01000002">
    <property type="protein sequence ID" value="TLU73515.1"/>
    <property type="molecule type" value="Genomic_DNA"/>
</dbReference>
<evidence type="ECO:0000313" key="8">
    <source>
        <dbReference type="EMBL" id="TLU73515.1"/>
    </source>
</evidence>